<feature type="domain" description="HNH nuclease" evidence="1">
    <location>
        <begin position="4"/>
        <end position="47"/>
    </location>
</feature>
<gene>
    <name evidence="2" type="ORF">SDC9_209743</name>
</gene>
<sequence>MKIPALLVASHIVPWNVDKNIRLSPQNGLCLNALHDKAFDKGLISIDSSYKVVLSQAVAREKSNSALLDFEGQKITLPEKFLPSLEFLSYHQSNIFKN</sequence>
<organism evidence="2">
    <name type="scientific">bioreactor metagenome</name>
    <dbReference type="NCBI Taxonomy" id="1076179"/>
    <lineage>
        <taxon>unclassified sequences</taxon>
        <taxon>metagenomes</taxon>
        <taxon>ecological metagenomes</taxon>
    </lineage>
</organism>
<dbReference type="EMBL" id="VSSQ01139376">
    <property type="protein sequence ID" value="MPN61997.1"/>
    <property type="molecule type" value="Genomic_DNA"/>
</dbReference>
<name>A0A645JF50_9ZZZZ</name>
<dbReference type="InterPro" id="IPR003615">
    <property type="entry name" value="HNH_nuc"/>
</dbReference>
<proteinExistence type="predicted"/>
<reference evidence="2" key="1">
    <citation type="submission" date="2019-08" db="EMBL/GenBank/DDBJ databases">
        <authorList>
            <person name="Kucharzyk K."/>
            <person name="Murdoch R.W."/>
            <person name="Higgins S."/>
            <person name="Loffler F."/>
        </authorList>
    </citation>
    <scope>NUCLEOTIDE SEQUENCE</scope>
</reference>
<dbReference type="Pfam" id="PF13391">
    <property type="entry name" value="HNH_2"/>
    <property type="match status" value="1"/>
</dbReference>
<dbReference type="AlphaFoldDB" id="A0A645JF50"/>
<accession>A0A645JF50</accession>
<evidence type="ECO:0000313" key="2">
    <source>
        <dbReference type="EMBL" id="MPN61997.1"/>
    </source>
</evidence>
<evidence type="ECO:0000259" key="1">
    <source>
        <dbReference type="Pfam" id="PF13391"/>
    </source>
</evidence>
<protein>
    <recommendedName>
        <fullName evidence="1">HNH nuclease domain-containing protein</fullName>
    </recommendedName>
</protein>
<comment type="caution">
    <text evidence="2">The sequence shown here is derived from an EMBL/GenBank/DDBJ whole genome shotgun (WGS) entry which is preliminary data.</text>
</comment>